<evidence type="ECO:0000313" key="4">
    <source>
        <dbReference type="Proteomes" id="UP000583944"/>
    </source>
</evidence>
<feature type="signal peptide" evidence="2">
    <location>
        <begin position="1"/>
        <end position="25"/>
    </location>
</feature>
<evidence type="ECO:0000256" key="1">
    <source>
        <dbReference type="SAM" id="MobiDB-lite"/>
    </source>
</evidence>
<name>A0A7J6Y1Y3_TRYCR</name>
<evidence type="ECO:0000256" key="2">
    <source>
        <dbReference type="SAM" id="SignalP"/>
    </source>
</evidence>
<feature type="region of interest" description="Disordered" evidence="1">
    <location>
        <begin position="141"/>
        <end position="162"/>
    </location>
</feature>
<feature type="chain" id="PRO_5029640995" evidence="2">
    <location>
        <begin position="26"/>
        <end position="231"/>
    </location>
</feature>
<protein>
    <submittedName>
        <fullName evidence="3">Uncharacterized protein</fullName>
    </submittedName>
</protein>
<organism evidence="3 4">
    <name type="scientific">Trypanosoma cruzi</name>
    <dbReference type="NCBI Taxonomy" id="5693"/>
    <lineage>
        <taxon>Eukaryota</taxon>
        <taxon>Discoba</taxon>
        <taxon>Euglenozoa</taxon>
        <taxon>Kinetoplastea</taxon>
        <taxon>Metakinetoplastina</taxon>
        <taxon>Trypanosomatida</taxon>
        <taxon>Trypanosomatidae</taxon>
        <taxon>Trypanosoma</taxon>
        <taxon>Schizotrypanum</taxon>
    </lineage>
</organism>
<dbReference type="VEuPathDB" id="TriTrypDB:ECC02_006258"/>
<feature type="compositionally biased region" description="Basic and acidic residues" evidence="1">
    <location>
        <begin position="205"/>
        <end position="223"/>
    </location>
</feature>
<gene>
    <name evidence="3" type="ORF">ECC02_006258</name>
</gene>
<dbReference type="VEuPathDB" id="TriTrypDB:BCY84_15796"/>
<evidence type="ECO:0000313" key="3">
    <source>
        <dbReference type="EMBL" id="KAF5220689.1"/>
    </source>
</evidence>
<comment type="caution">
    <text evidence="3">The sequence shown here is derived from an EMBL/GenBank/DDBJ whole genome shotgun (WGS) entry which is preliminary data.</text>
</comment>
<reference evidence="3 4" key="1">
    <citation type="journal article" date="2019" name="Genome Biol. Evol.">
        <title>Nanopore Sequencing Significantly Improves Genome Assembly of the Protozoan Parasite Trypanosoma cruzi.</title>
        <authorList>
            <person name="Diaz-Viraque F."/>
            <person name="Pita S."/>
            <person name="Greif G."/>
            <person name="de Souza R.C.M."/>
            <person name="Iraola G."/>
            <person name="Robello C."/>
        </authorList>
    </citation>
    <scope>NUCLEOTIDE SEQUENCE [LARGE SCALE GENOMIC DNA]</scope>
    <source>
        <strain evidence="3 4">Berenice</strain>
    </source>
</reference>
<keyword evidence="2" id="KW-0732">Signal</keyword>
<proteinExistence type="predicted"/>
<accession>A0A7J6Y1Y3</accession>
<dbReference type="Proteomes" id="UP000583944">
    <property type="component" value="Unassembled WGS sequence"/>
</dbReference>
<dbReference type="EMBL" id="JABDHM010000047">
    <property type="protein sequence ID" value="KAF5220689.1"/>
    <property type="molecule type" value="Genomic_DNA"/>
</dbReference>
<dbReference type="AlphaFoldDB" id="A0A7J6Y1Y3"/>
<sequence length="231" mass="26305">MLIGFRYFLGGLCVLFGASFDVSCCECTERLPPCNSRGAGACLLFYLSLFCVCVQLRFGRVRREERDEVAGRRRRKHKKKVLERGGDIHIYITQISKMMARKTVTTDVDPMLQDTYLQDDSKDFLPTSEALDRFDAQLAKGEPVHSEPSLKRRMPQARGANSLPCRRSFEAASQQPQQQKQQQLYQQYCGRRSSNDAPFQANKGLPEEAQERLEDIEAVRRLGNDMAGNDD</sequence>
<dbReference type="OrthoDB" id="267665at2759"/>
<feature type="region of interest" description="Disordered" evidence="1">
    <location>
        <begin position="190"/>
        <end position="231"/>
    </location>
</feature>